<keyword evidence="3" id="KW-1185">Reference proteome</keyword>
<feature type="chain" id="PRO_5047351474" evidence="1">
    <location>
        <begin position="19"/>
        <end position="471"/>
    </location>
</feature>
<reference evidence="2" key="1">
    <citation type="submission" date="2022-10" db="EMBL/GenBank/DDBJ databases">
        <title>Completed Genome Sequence of two octocoral isolated bacterium, Endozoicomonas euniceicola EF212T and Endozoicomonas gorgoniicola PS125T.</title>
        <authorList>
            <person name="Chiou Y.-J."/>
            <person name="Chen Y.-H."/>
        </authorList>
    </citation>
    <scope>NUCLEOTIDE SEQUENCE</scope>
    <source>
        <strain evidence="2">EF212</strain>
    </source>
</reference>
<sequence length="471" mass="52124">MRWLLLAFLMCWAAVSMAGQNEQATIPKMPKQLKGVFEAQGYEAVKCELLEGAISCHPLSIAYSLQFNDREHDTSVIASVMNQLSRQQTIVSRFDGIDRQLRNSSHTQAAAVSYYLAARLHAALSSPSGLFQLRQTLERLSEQGHHSIILTALNTFQVINQNAETDELSRRVLELTNDVRRDLNQFGSLETAVLLSMAAGESVFVVDGSNGSDINVITITDTGEQLTLSYDNVGVEENERLQSLITTGLDSSPLRFVVSPGYGLLPLQNLNVIPQEQPAIVEGTLRRPASYISNECSATCYDTRIRGFRDMGSDDQPAKSRFSPKLKKGLPKKSIKDKWNRYYSQAGQGRQQPLGKSGLPLYDAAWFIAVSALSSYMLLNGQIRNAIYQEICGTSDVGQCGKNYLYHAKESGEYILEAGYGVICGADDAWQCGSYYLNRSEDMVSDILTAGYAKACGAMAWRECLKYYRGK</sequence>
<accession>A0ABY6GN24</accession>
<keyword evidence="1" id="KW-0732">Signal</keyword>
<dbReference type="EMBL" id="CP103300">
    <property type="protein sequence ID" value="UYM14106.1"/>
    <property type="molecule type" value="Genomic_DNA"/>
</dbReference>
<protein>
    <submittedName>
        <fullName evidence="2">Uncharacterized protein</fullName>
    </submittedName>
</protein>
<organism evidence="2 3">
    <name type="scientific">Endozoicomonas euniceicola</name>
    <dbReference type="NCBI Taxonomy" id="1234143"/>
    <lineage>
        <taxon>Bacteria</taxon>
        <taxon>Pseudomonadati</taxon>
        <taxon>Pseudomonadota</taxon>
        <taxon>Gammaproteobacteria</taxon>
        <taxon>Oceanospirillales</taxon>
        <taxon>Endozoicomonadaceae</taxon>
        <taxon>Endozoicomonas</taxon>
    </lineage>
</organism>
<evidence type="ECO:0000313" key="2">
    <source>
        <dbReference type="EMBL" id="UYM14106.1"/>
    </source>
</evidence>
<dbReference type="Proteomes" id="UP001163255">
    <property type="component" value="Chromosome"/>
</dbReference>
<feature type="signal peptide" evidence="1">
    <location>
        <begin position="1"/>
        <end position="18"/>
    </location>
</feature>
<evidence type="ECO:0000256" key="1">
    <source>
        <dbReference type="SAM" id="SignalP"/>
    </source>
</evidence>
<evidence type="ECO:0000313" key="3">
    <source>
        <dbReference type="Proteomes" id="UP001163255"/>
    </source>
</evidence>
<name>A0ABY6GN24_9GAMM</name>
<gene>
    <name evidence="2" type="ORF">NX720_14440</name>
</gene>
<dbReference type="RefSeq" id="WP_262595509.1">
    <property type="nucleotide sequence ID" value="NZ_CP103300.1"/>
</dbReference>
<proteinExistence type="predicted"/>